<reference evidence="1 2" key="1">
    <citation type="submission" date="2024-03" db="EMBL/GenBank/DDBJ databases">
        <title>The Acrasis kona genome and developmental transcriptomes reveal deep origins of eukaryotic multicellular pathways.</title>
        <authorList>
            <person name="Sheikh S."/>
            <person name="Fu C.-J."/>
            <person name="Brown M.W."/>
            <person name="Baldauf S.L."/>
        </authorList>
    </citation>
    <scope>NUCLEOTIDE SEQUENCE [LARGE SCALE GENOMIC DNA]</scope>
    <source>
        <strain evidence="1 2">ATCC MYA-3509</strain>
    </source>
</reference>
<comment type="caution">
    <text evidence="1">The sequence shown here is derived from an EMBL/GenBank/DDBJ whole genome shotgun (WGS) entry which is preliminary data.</text>
</comment>
<proteinExistence type="predicted"/>
<dbReference type="EMBL" id="JAOPGA020001063">
    <property type="protein sequence ID" value="KAL0484690.1"/>
    <property type="molecule type" value="Genomic_DNA"/>
</dbReference>
<protein>
    <submittedName>
        <fullName evidence="1">YfdF</fullName>
    </submittedName>
</protein>
<dbReference type="Proteomes" id="UP001431209">
    <property type="component" value="Unassembled WGS sequence"/>
</dbReference>
<dbReference type="AlphaFoldDB" id="A0AAW2Z5J0"/>
<keyword evidence="2" id="KW-1185">Reference proteome</keyword>
<evidence type="ECO:0000313" key="2">
    <source>
        <dbReference type="Proteomes" id="UP001431209"/>
    </source>
</evidence>
<name>A0AAW2Z5J0_9EUKA</name>
<sequence length="123" mass="14057">MLKHINTQLCRSAAYKTTRTFYTYGASRKGSSNDHIIPSLSENDMGSLAFQNDTWRKNENWKSQFSSEEVPSKTTICSTRGLFGNLLCDENSHKQHTLNKVAFDTPNESSQRFIKFDMNATHN</sequence>
<organism evidence="1 2">
    <name type="scientific">Acrasis kona</name>
    <dbReference type="NCBI Taxonomy" id="1008807"/>
    <lineage>
        <taxon>Eukaryota</taxon>
        <taxon>Discoba</taxon>
        <taxon>Heterolobosea</taxon>
        <taxon>Tetramitia</taxon>
        <taxon>Eutetramitia</taxon>
        <taxon>Acrasidae</taxon>
        <taxon>Acrasis</taxon>
    </lineage>
</organism>
<accession>A0AAW2Z5J0</accession>
<evidence type="ECO:0000313" key="1">
    <source>
        <dbReference type="EMBL" id="KAL0484690.1"/>
    </source>
</evidence>
<gene>
    <name evidence="1" type="ORF">AKO1_003510</name>
</gene>